<evidence type="ECO:0000256" key="1">
    <source>
        <dbReference type="SAM" id="MobiDB-lite"/>
    </source>
</evidence>
<evidence type="ECO:0000313" key="4">
    <source>
        <dbReference type="Proteomes" id="UP000799424"/>
    </source>
</evidence>
<dbReference type="Gene3D" id="3.30.160.60">
    <property type="entry name" value="Classic Zinc Finger"/>
    <property type="match status" value="1"/>
</dbReference>
<dbReference type="AlphaFoldDB" id="A0A6A7ANL0"/>
<feature type="compositionally biased region" description="Polar residues" evidence="1">
    <location>
        <begin position="32"/>
        <end position="59"/>
    </location>
</feature>
<dbReference type="InterPro" id="IPR013087">
    <property type="entry name" value="Znf_C2H2_type"/>
</dbReference>
<evidence type="ECO:0000313" key="3">
    <source>
        <dbReference type="EMBL" id="KAF2834009.1"/>
    </source>
</evidence>
<feature type="region of interest" description="Disordered" evidence="1">
    <location>
        <begin position="1"/>
        <end position="71"/>
    </location>
</feature>
<reference evidence="3" key="1">
    <citation type="journal article" date="2020" name="Stud. Mycol.">
        <title>101 Dothideomycetes genomes: a test case for predicting lifestyles and emergence of pathogens.</title>
        <authorList>
            <person name="Haridas S."/>
            <person name="Albert R."/>
            <person name="Binder M."/>
            <person name="Bloem J."/>
            <person name="Labutti K."/>
            <person name="Salamov A."/>
            <person name="Andreopoulos B."/>
            <person name="Baker S."/>
            <person name="Barry K."/>
            <person name="Bills G."/>
            <person name="Bluhm B."/>
            <person name="Cannon C."/>
            <person name="Castanera R."/>
            <person name="Culley D."/>
            <person name="Daum C."/>
            <person name="Ezra D."/>
            <person name="Gonzalez J."/>
            <person name="Henrissat B."/>
            <person name="Kuo A."/>
            <person name="Liang C."/>
            <person name="Lipzen A."/>
            <person name="Lutzoni F."/>
            <person name="Magnuson J."/>
            <person name="Mondo S."/>
            <person name="Nolan M."/>
            <person name="Ohm R."/>
            <person name="Pangilinan J."/>
            <person name="Park H.-J."/>
            <person name="Ramirez L."/>
            <person name="Alfaro M."/>
            <person name="Sun H."/>
            <person name="Tritt A."/>
            <person name="Yoshinaga Y."/>
            <person name="Zwiers L.-H."/>
            <person name="Turgeon B."/>
            <person name="Goodwin S."/>
            <person name="Spatafora J."/>
            <person name="Crous P."/>
            <person name="Grigoriev I."/>
        </authorList>
    </citation>
    <scope>NUCLEOTIDE SEQUENCE</scope>
    <source>
        <strain evidence="3">CBS 113818</strain>
    </source>
</reference>
<feature type="domain" description="C2H2-type" evidence="2">
    <location>
        <begin position="274"/>
        <end position="296"/>
    </location>
</feature>
<dbReference type="SMART" id="SM00355">
    <property type="entry name" value="ZnF_C2H2"/>
    <property type="match status" value="3"/>
</dbReference>
<feature type="domain" description="C2H2-type" evidence="2">
    <location>
        <begin position="222"/>
        <end position="252"/>
    </location>
</feature>
<dbReference type="Proteomes" id="UP000799424">
    <property type="component" value="Unassembled WGS sequence"/>
</dbReference>
<dbReference type="EMBL" id="MU006216">
    <property type="protein sequence ID" value="KAF2834009.1"/>
    <property type="molecule type" value="Genomic_DNA"/>
</dbReference>
<organism evidence="3 4">
    <name type="scientific">Ophiobolus disseminans</name>
    <dbReference type="NCBI Taxonomy" id="1469910"/>
    <lineage>
        <taxon>Eukaryota</taxon>
        <taxon>Fungi</taxon>
        <taxon>Dikarya</taxon>
        <taxon>Ascomycota</taxon>
        <taxon>Pezizomycotina</taxon>
        <taxon>Dothideomycetes</taxon>
        <taxon>Pleosporomycetidae</taxon>
        <taxon>Pleosporales</taxon>
        <taxon>Pleosporineae</taxon>
        <taxon>Phaeosphaeriaceae</taxon>
        <taxon>Ophiobolus</taxon>
    </lineage>
</organism>
<feature type="domain" description="C2H2-type" evidence="2">
    <location>
        <begin position="193"/>
        <end position="216"/>
    </location>
</feature>
<dbReference type="OrthoDB" id="10056939at2759"/>
<proteinExistence type="predicted"/>
<keyword evidence="4" id="KW-1185">Reference proteome</keyword>
<accession>A0A6A7ANL0</accession>
<name>A0A6A7ANL0_9PLEO</name>
<feature type="compositionally biased region" description="Basic and acidic residues" evidence="1">
    <location>
        <begin position="60"/>
        <end position="70"/>
    </location>
</feature>
<protein>
    <recommendedName>
        <fullName evidence="2">C2H2-type domain-containing protein</fullName>
    </recommendedName>
</protein>
<feature type="region of interest" description="Disordered" evidence="1">
    <location>
        <begin position="311"/>
        <end position="341"/>
    </location>
</feature>
<evidence type="ECO:0000259" key="2">
    <source>
        <dbReference type="SMART" id="SM00355"/>
    </source>
</evidence>
<sequence length="341" mass="38709">MASPGKRSRDSSMEDQSSFRNNIERSRRRSRTLNTFQDSAAANDSHTIYRTPYANTTDASDTRHTAEEGSNKLANKQKKFLRLWYEDFAQLSVGSPPPSECVSALAKVIRTQPHLVFEYIDQRHKSVHDTGRSLLTEELSQASPHSPHDPYLLAEANDHLEPITLTLVEKYVTACRRRRSQNDGRRSVNTGPYRCTFGCGYRTKRAFDWRRHEETHDPQELWLCTICSQKDSQNPFLVNRKDKFLKHVNDKHGGYAAEKVLDSSKVAFVPRAELACPLCGTDSGSWDERCRHVLGHFEDEVERGMKRVRVVREEPEDDDEPALGDSADSVKSGGNGAGDRE</sequence>
<gene>
    <name evidence="3" type="ORF">CC86DRAFT_312263</name>
</gene>